<keyword evidence="1" id="KW-0812">Transmembrane</keyword>
<reference evidence="3 4" key="1">
    <citation type="submission" date="2019-08" db="EMBL/GenBank/DDBJ databases">
        <title>Bacillus genomes from the desert of Cuatro Cienegas, Coahuila.</title>
        <authorList>
            <person name="Olmedo-Alvarez G."/>
        </authorList>
    </citation>
    <scope>NUCLEOTIDE SEQUENCE [LARGE SCALE GENOMIC DNA]</scope>
    <source>
        <strain evidence="3 4">CH446_14T</strain>
    </source>
</reference>
<sequence>MPDKLLPVQEKDRIASLDIMRGFAILGIFLVNMMSFHSPLLYLDPHRWWDSSLDKGVYAFIDIFAQASFYPLFSLLFGYGVIILRERAIERGYSFAAIGSRRFLVLLAAGLLHAFLIWHGDILVNYAVFGLIALLFFRLSGKALLITGTLLYILPNLLMGLLMLVTVLFVPDSETALYDLESAVSSSEVYKDGTFAEITSQRITDWYMVNNEVSFIILLLSIMPLFLIGAGAAKLKLLEKLANLQKRAAIMFAVFFAAGLLIKLVPYMGPDNLATEYFQDLFGGPLLAVSYAILIALLAETEKGSRLLMPLTWVGRMSLSNYLFQSIVCTLIFYGYGLGFYGDISLAGGTLLAVGIYLFQILLSRLWLTRFKYGPFEWLWRSATYLSVPPIRRSK</sequence>
<evidence type="ECO:0000256" key="1">
    <source>
        <dbReference type="SAM" id="Phobius"/>
    </source>
</evidence>
<organism evidence="3 4">
    <name type="scientific">Bacillus infantis</name>
    <dbReference type="NCBI Taxonomy" id="324767"/>
    <lineage>
        <taxon>Bacteria</taxon>
        <taxon>Bacillati</taxon>
        <taxon>Bacillota</taxon>
        <taxon>Bacilli</taxon>
        <taxon>Bacillales</taxon>
        <taxon>Bacillaceae</taxon>
        <taxon>Bacillus</taxon>
    </lineage>
</organism>
<evidence type="ECO:0000259" key="2">
    <source>
        <dbReference type="Pfam" id="PF04235"/>
    </source>
</evidence>
<protein>
    <submittedName>
        <fullName evidence="3">DUF418 domain-containing protein</fullName>
    </submittedName>
</protein>
<feature type="transmembrane region" description="Helical" evidence="1">
    <location>
        <begin position="21"/>
        <end position="43"/>
    </location>
</feature>
<feature type="transmembrane region" description="Helical" evidence="1">
    <location>
        <begin position="122"/>
        <end position="139"/>
    </location>
</feature>
<evidence type="ECO:0000313" key="4">
    <source>
        <dbReference type="Proteomes" id="UP000322139"/>
    </source>
</evidence>
<dbReference type="RefSeq" id="WP_148976432.1">
    <property type="nucleotide sequence ID" value="NZ_VTER01000011.1"/>
</dbReference>
<feature type="transmembrane region" description="Helical" evidence="1">
    <location>
        <begin position="281"/>
        <end position="299"/>
    </location>
</feature>
<dbReference type="Pfam" id="PF04235">
    <property type="entry name" value="DUF418"/>
    <property type="match status" value="1"/>
</dbReference>
<dbReference type="AlphaFoldDB" id="A0A5D4R5I0"/>
<feature type="transmembrane region" description="Helical" evidence="1">
    <location>
        <begin position="215"/>
        <end position="237"/>
    </location>
</feature>
<feature type="transmembrane region" description="Helical" evidence="1">
    <location>
        <begin position="344"/>
        <end position="363"/>
    </location>
</feature>
<evidence type="ECO:0000313" key="3">
    <source>
        <dbReference type="EMBL" id="TYS45451.1"/>
    </source>
</evidence>
<feature type="transmembrane region" description="Helical" evidence="1">
    <location>
        <begin position="319"/>
        <end position="338"/>
    </location>
</feature>
<keyword evidence="1" id="KW-1133">Transmembrane helix</keyword>
<dbReference type="Proteomes" id="UP000322139">
    <property type="component" value="Unassembled WGS sequence"/>
</dbReference>
<proteinExistence type="predicted"/>
<dbReference type="PANTHER" id="PTHR30590">
    <property type="entry name" value="INNER MEMBRANE PROTEIN"/>
    <property type="match status" value="1"/>
</dbReference>
<feature type="transmembrane region" description="Helical" evidence="1">
    <location>
        <begin position="63"/>
        <end position="83"/>
    </location>
</feature>
<accession>A0A5D4R5I0</accession>
<feature type="transmembrane region" description="Helical" evidence="1">
    <location>
        <begin position="151"/>
        <end position="170"/>
    </location>
</feature>
<feature type="domain" description="DUF418" evidence="2">
    <location>
        <begin position="233"/>
        <end position="386"/>
    </location>
</feature>
<dbReference type="EMBL" id="VTER01000011">
    <property type="protein sequence ID" value="TYS45451.1"/>
    <property type="molecule type" value="Genomic_DNA"/>
</dbReference>
<gene>
    <name evidence="3" type="ORF">FZD51_20360</name>
</gene>
<name>A0A5D4R5I0_9BACI</name>
<keyword evidence="1" id="KW-0472">Membrane</keyword>
<dbReference type="PANTHER" id="PTHR30590:SF2">
    <property type="entry name" value="INNER MEMBRANE PROTEIN"/>
    <property type="match status" value="1"/>
</dbReference>
<comment type="caution">
    <text evidence="3">The sequence shown here is derived from an EMBL/GenBank/DDBJ whole genome shotgun (WGS) entry which is preliminary data.</text>
</comment>
<feature type="transmembrane region" description="Helical" evidence="1">
    <location>
        <begin position="249"/>
        <end position="269"/>
    </location>
</feature>
<dbReference type="InterPro" id="IPR007349">
    <property type="entry name" value="DUF418"/>
</dbReference>
<feature type="transmembrane region" description="Helical" evidence="1">
    <location>
        <begin position="95"/>
        <end position="116"/>
    </location>
</feature>
<dbReference type="InterPro" id="IPR052529">
    <property type="entry name" value="Bact_Transport_Assoc"/>
</dbReference>